<evidence type="ECO:0000256" key="3">
    <source>
        <dbReference type="ARBA" id="ARBA00022741"/>
    </source>
</evidence>
<keyword evidence="4 7" id="KW-0067">ATP-binding</keyword>
<dbReference type="GO" id="GO:0005524">
    <property type="term" value="F:ATP binding"/>
    <property type="evidence" value="ECO:0007669"/>
    <property type="project" value="UniProtKB-KW"/>
</dbReference>
<proteinExistence type="inferred from homology"/>
<dbReference type="CDD" id="cd03224">
    <property type="entry name" value="ABC_TM1139_LivF_branched"/>
    <property type="match status" value="1"/>
</dbReference>
<keyword evidence="8" id="KW-1185">Reference proteome</keyword>
<dbReference type="InterPro" id="IPR052156">
    <property type="entry name" value="BCAA_Transport_ATP-bd_LivF"/>
</dbReference>
<evidence type="ECO:0000256" key="4">
    <source>
        <dbReference type="ARBA" id="ARBA00022840"/>
    </source>
</evidence>
<dbReference type="RefSeq" id="WP_311630472.1">
    <property type="nucleotide sequence ID" value="NZ_JAVREN010000012.1"/>
</dbReference>
<name>A0ABU2L7G8_9ACTN</name>
<dbReference type="EMBL" id="JAVREN010000012">
    <property type="protein sequence ID" value="MDT0307524.1"/>
    <property type="molecule type" value="Genomic_DNA"/>
</dbReference>
<dbReference type="PROSITE" id="PS50893">
    <property type="entry name" value="ABC_TRANSPORTER_2"/>
    <property type="match status" value="1"/>
</dbReference>
<dbReference type="InterPro" id="IPR003439">
    <property type="entry name" value="ABC_transporter-like_ATP-bd"/>
</dbReference>
<dbReference type="Proteomes" id="UP001183388">
    <property type="component" value="Unassembled WGS sequence"/>
</dbReference>
<comment type="caution">
    <text evidence="7">The sequence shown here is derived from an EMBL/GenBank/DDBJ whole genome shotgun (WGS) entry which is preliminary data.</text>
</comment>
<keyword evidence="3" id="KW-0547">Nucleotide-binding</keyword>
<dbReference type="PANTHER" id="PTHR43820">
    <property type="entry name" value="HIGH-AFFINITY BRANCHED-CHAIN AMINO ACID TRANSPORT ATP-BINDING PROTEIN LIVF"/>
    <property type="match status" value="1"/>
</dbReference>
<evidence type="ECO:0000313" key="8">
    <source>
        <dbReference type="Proteomes" id="UP001183388"/>
    </source>
</evidence>
<evidence type="ECO:0000256" key="5">
    <source>
        <dbReference type="ARBA" id="ARBA00022970"/>
    </source>
</evidence>
<dbReference type="InterPro" id="IPR003593">
    <property type="entry name" value="AAA+_ATPase"/>
</dbReference>
<gene>
    <name evidence="7" type="ORF">RM780_11185</name>
</gene>
<evidence type="ECO:0000256" key="2">
    <source>
        <dbReference type="ARBA" id="ARBA00022448"/>
    </source>
</evidence>
<evidence type="ECO:0000256" key="1">
    <source>
        <dbReference type="ARBA" id="ARBA00005417"/>
    </source>
</evidence>
<dbReference type="SMART" id="SM00382">
    <property type="entry name" value="AAA"/>
    <property type="match status" value="1"/>
</dbReference>
<accession>A0ABU2L7G8</accession>
<dbReference type="PANTHER" id="PTHR43820:SF4">
    <property type="entry name" value="HIGH-AFFINITY BRANCHED-CHAIN AMINO ACID TRANSPORT ATP-BINDING PROTEIN LIVF"/>
    <property type="match status" value="1"/>
</dbReference>
<reference evidence="8" key="1">
    <citation type="submission" date="2023-07" db="EMBL/GenBank/DDBJ databases">
        <title>30 novel species of actinomycetes from the DSMZ collection.</title>
        <authorList>
            <person name="Nouioui I."/>
        </authorList>
    </citation>
    <scope>NUCLEOTIDE SEQUENCE [LARGE SCALE GENOMIC DNA]</scope>
    <source>
        <strain evidence="8">DSM 44917</strain>
    </source>
</reference>
<evidence type="ECO:0000313" key="7">
    <source>
        <dbReference type="EMBL" id="MDT0307524.1"/>
    </source>
</evidence>
<sequence>MLTVHDLTVAFGPTTAVRDLTLHAGTGTVTGILGANGAGKTTTLLGIHHRVPRRTGRITLDDQDVTAYDTTALVRAGIALCPENRRLFPNLTIEDNLLLGAYGQGRVTCRRRLERIYGRFPWLHGRRDEAAGRLSGGQQQTVAIARALMSEPRLILLDEPSSGLSPVAVDEVGQVLHDIAAEGTTMLLVEQNVRLVETLCTTAYVLAHGRITAHGPVAELLGTDTVSDAYLGTAG</sequence>
<keyword evidence="2" id="KW-0813">Transport</keyword>
<comment type="similarity">
    <text evidence="1">Belongs to the ABC transporter superfamily.</text>
</comment>
<feature type="domain" description="ABC transporter" evidence="6">
    <location>
        <begin position="2"/>
        <end position="233"/>
    </location>
</feature>
<dbReference type="InterPro" id="IPR027417">
    <property type="entry name" value="P-loop_NTPase"/>
</dbReference>
<dbReference type="SUPFAM" id="SSF52540">
    <property type="entry name" value="P-loop containing nucleoside triphosphate hydrolases"/>
    <property type="match status" value="1"/>
</dbReference>
<dbReference type="Pfam" id="PF00005">
    <property type="entry name" value="ABC_tran"/>
    <property type="match status" value="1"/>
</dbReference>
<organism evidence="7 8">
    <name type="scientific">Streptomyces boetiae</name>
    <dbReference type="NCBI Taxonomy" id="3075541"/>
    <lineage>
        <taxon>Bacteria</taxon>
        <taxon>Bacillati</taxon>
        <taxon>Actinomycetota</taxon>
        <taxon>Actinomycetes</taxon>
        <taxon>Kitasatosporales</taxon>
        <taxon>Streptomycetaceae</taxon>
        <taxon>Streptomyces</taxon>
    </lineage>
</organism>
<dbReference type="Gene3D" id="3.40.50.300">
    <property type="entry name" value="P-loop containing nucleotide triphosphate hydrolases"/>
    <property type="match status" value="1"/>
</dbReference>
<evidence type="ECO:0000259" key="6">
    <source>
        <dbReference type="PROSITE" id="PS50893"/>
    </source>
</evidence>
<keyword evidence="5" id="KW-0029">Amino-acid transport</keyword>
<protein>
    <submittedName>
        <fullName evidence="7">ABC transporter ATP-binding protein</fullName>
    </submittedName>
</protein>